<evidence type="ECO:0000259" key="2">
    <source>
        <dbReference type="Pfam" id="PF00590"/>
    </source>
</evidence>
<dbReference type="EMBL" id="LAZR01069583">
    <property type="protein sequence ID" value="KKK47432.1"/>
    <property type="molecule type" value="Genomic_DNA"/>
</dbReference>
<dbReference type="InterPro" id="IPR035996">
    <property type="entry name" value="4pyrrol_Methylase_sf"/>
</dbReference>
<feature type="region of interest" description="Disordered" evidence="1">
    <location>
        <begin position="17"/>
        <end position="40"/>
    </location>
</feature>
<feature type="domain" description="Tetrapyrrole methylase" evidence="2">
    <location>
        <begin position="43"/>
        <end position="130"/>
    </location>
</feature>
<dbReference type="PANTHER" id="PTHR46111:SF1">
    <property type="entry name" value="RIBOSOMAL RNA SMALL SUBUNIT METHYLTRANSFERASE I"/>
    <property type="match status" value="1"/>
</dbReference>
<dbReference type="InterPro" id="IPR014777">
    <property type="entry name" value="4pyrrole_Mease_sub1"/>
</dbReference>
<evidence type="ECO:0000313" key="3">
    <source>
        <dbReference type="EMBL" id="KKK47432.1"/>
    </source>
</evidence>
<sequence length="130" mass="14149">MVTMKIDKKSKAWAENPDRLIANEKTRRQPNGPPAESKLPPGLYIIATPIGNIRDMTLRGLDILATADVVVCEDKRVTGKLLKAYDIRVNKLLAYHDHNAEAVRPALLRRLAAGQAVALASDAGTPLVSD</sequence>
<reference evidence="3" key="1">
    <citation type="journal article" date="2015" name="Nature">
        <title>Complex archaea that bridge the gap between prokaryotes and eukaryotes.</title>
        <authorList>
            <person name="Spang A."/>
            <person name="Saw J.H."/>
            <person name="Jorgensen S.L."/>
            <person name="Zaremba-Niedzwiedzka K."/>
            <person name="Martijn J."/>
            <person name="Lind A.E."/>
            <person name="van Eijk R."/>
            <person name="Schleper C."/>
            <person name="Guy L."/>
            <person name="Ettema T.J."/>
        </authorList>
    </citation>
    <scope>NUCLEOTIDE SEQUENCE</scope>
</reference>
<dbReference type="InterPro" id="IPR008189">
    <property type="entry name" value="rRNA_ssu_MeTfrase_I"/>
</dbReference>
<dbReference type="Gene3D" id="3.40.1010.10">
    <property type="entry name" value="Cobalt-precorrin-4 Transmethylase, Domain 1"/>
    <property type="match status" value="1"/>
</dbReference>
<dbReference type="SUPFAM" id="SSF53790">
    <property type="entry name" value="Tetrapyrrole methylase"/>
    <property type="match status" value="1"/>
</dbReference>
<accession>A0A0F8VT02</accession>
<feature type="compositionally biased region" description="Basic and acidic residues" evidence="1">
    <location>
        <begin position="17"/>
        <end position="27"/>
    </location>
</feature>
<name>A0A0F8VT02_9ZZZZ</name>
<protein>
    <recommendedName>
        <fullName evidence="2">Tetrapyrrole methylase domain-containing protein</fullName>
    </recommendedName>
</protein>
<dbReference type="PANTHER" id="PTHR46111">
    <property type="entry name" value="RIBOSOMAL RNA SMALL SUBUNIT METHYLTRANSFERASE I"/>
    <property type="match status" value="1"/>
</dbReference>
<dbReference type="AlphaFoldDB" id="A0A0F8VT02"/>
<comment type="caution">
    <text evidence="3">The sequence shown here is derived from an EMBL/GenBank/DDBJ whole genome shotgun (WGS) entry which is preliminary data.</text>
</comment>
<dbReference type="Pfam" id="PF00590">
    <property type="entry name" value="TP_methylase"/>
    <property type="match status" value="1"/>
</dbReference>
<feature type="non-terminal residue" evidence="3">
    <location>
        <position position="130"/>
    </location>
</feature>
<organism evidence="3">
    <name type="scientific">marine sediment metagenome</name>
    <dbReference type="NCBI Taxonomy" id="412755"/>
    <lineage>
        <taxon>unclassified sequences</taxon>
        <taxon>metagenomes</taxon>
        <taxon>ecological metagenomes</taxon>
    </lineage>
</organism>
<evidence type="ECO:0000256" key="1">
    <source>
        <dbReference type="SAM" id="MobiDB-lite"/>
    </source>
</evidence>
<proteinExistence type="predicted"/>
<dbReference type="GO" id="GO:0008168">
    <property type="term" value="F:methyltransferase activity"/>
    <property type="evidence" value="ECO:0007669"/>
    <property type="project" value="InterPro"/>
</dbReference>
<dbReference type="InterPro" id="IPR000878">
    <property type="entry name" value="4pyrrol_Mease"/>
</dbReference>
<gene>
    <name evidence="3" type="ORF">LCGC14_3155260</name>
</gene>